<name>A0ABP6M3U7_9MICC</name>
<reference evidence="5" key="1">
    <citation type="journal article" date="2019" name="Int. J. Syst. Evol. Microbiol.">
        <title>The Global Catalogue of Microorganisms (GCM) 10K type strain sequencing project: providing services to taxonomists for standard genome sequencing and annotation.</title>
        <authorList>
            <consortium name="The Broad Institute Genomics Platform"/>
            <consortium name="The Broad Institute Genome Sequencing Center for Infectious Disease"/>
            <person name="Wu L."/>
            <person name="Ma J."/>
        </authorList>
    </citation>
    <scope>NUCLEOTIDE SEQUENCE [LARGE SCALE GENOMIC DNA]</scope>
    <source>
        <strain evidence="5">JCM 14309</strain>
    </source>
</reference>
<dbReference type="SUPFAM" id="SSF53187">
    <property type="entry name" value="Zn-dependent exopeptidases"/>
    <property type="match status" value="1"/>
</dbReference>
<dbReference type="InterPro" id="IPR017150">
    <property type="entry name" value="Pept_M20_glutamate_carboxypep"/>
</dbReference>
<dbReference type="PANTHER" id="PTHR43808">
    <property type="entry name" value="ACETYLORNITHINE DEACETYLASE"/>
    <property type="match status" value="1"/>
</dbReference>
<organism evidence="4 5">
    <name type="scientific">Nesterenkonia aethiopica</name>
    <dbReference type="NCBI Taxonomy" id="269144"/>
    <lineage>
        <taxon>Bacteria</taxon>
        <taxon>Bacillati</taxon>
        <taxon>Actinomycetota</taxon>
        <taxon>Actinomycetes</taxon>
        <taxon>Micrococcales</taxon>
        <taxon>Micrococcaceae</taxon>
        <taxon>Nesterenkonia</taxon>
    </lineage>
</organism>
<protein>
    <submittedName>
        <fullName evidence="4">M20 family metallopeptidase</fullName>
    </submittedName>
</protein>
<evidence type="ECO:0000313" key="4">
    <source>
        <dbReference type="EMBL" id="GAA3069605.1"/>
    </source>
</evidence>
<feature type="domain" description="Peptidase M20 dimerisation" evidence="3">
    <location>
        <begin position="210"/>
        <end position="300"/>
    </location>
</feature>
<evidence type="ECO:0000256" key="2">
    <source>
        <dbReference type="ARBA" id="ARBA00022801"/>
    </source>
</evidence>
<keyword evidence="2" id="KW-0378">Hydrolase</keyword>
<dbReference type="Proteomes" id="UP001500236">
    <property type="component" value="Unassembled WGS sequence"/>
</dbReference>
<dbReference type="PIRSF" id="PIRSF037238">
    <property type="entry name" value="Carboxypeptidase_G2"/>
    <property type="match status" value="1"/>
</dbReference>
<keyword evidence="5" id="KW-1185">Reference proteome</keyword>
<dbReference type="Pfam" id="PF01546">
    <property type="entry name" value="Peptidase_M20"/>
    <property type="match status" value="1"/>
</dbReference>
<dbReference type="SUPFAM" id="SSF55031">
    <property type="entry name" value="Bacterial exopeptidase dimerisation domain"/>
    <property type="match status" value="1"/>
</dbReference>
<dbReference type="Gene3D" id="3.30.70.360">
    <property type="match status" value="1"/>
</dbReference>
<dbReference type="InterPro" id="IPR050072">
    <property type="entry name" value="Peptidase_M20A"/>
</dbReference>
<comment type="caution">
    <text evidence="4">The sequence shown here is derived from an EMBL/GenBank/DDBJ whole genome shotgun (WGS) entry which is preliminary data.</text>
</comment>
<dbReference type="Gene3D" id="3.40.630.10">
    <property type="entry name" value="Zn peptidases"/>
    <property type="match status" value="1"/>
</dbReference>
<dbReference type="PANTHER" id="PTHR43808:SF9">
    <property type="entry name" value="BLL0789 PROTEIN"/>
    <property type="match status" value="1"/>
</dbReference>
<gene>
    <name evidence="4" type="ORF">GCM10010529_22540</name>
</gene>
<dbReference type="InterPro" id="IPR011650">
    <property type="entry name" value="Peptidase_M20_dimer"/>
</dbReference>
<dbReference type="InterPro" id="IPR002933">
    <property type="entry name" value="Peptidase_M20"/>
</dbReference>
<proteinExistence type="predicted"/>
<dbReference type="Pfam" id="PF07687">
    <property type="entry name" value="M20_dimer"/>
    <property type="match status" value="1"/>
</dbReference>
<evidence type="ECO:0000313" key="5">
    <source>
        <dbReference type="Proteomes" id="UP001500236"/>
    </source>
</evidence>
<keyword evidence="1" id="KW-0479">Metal-binding</keyword>
<evidence type="ECO:0000256" key="1">
    <source>
        <dbReference type="ARBA" id="ARBA00022723"/>
    </source>
</evidence>
<evidence type="ECO:0000259" key="3">
    <source>
        <dbReference type="Pfam" id="PF07687"/>
    </source>
</evidence>
<dbReference type="InterPro" id="IPR036264">
    <property type="entry name" value="Bact_exopeptidase_dim_dom"/>
</dbReference>
<accession>A0ABP6M3U7</accession>
<dbReference type="EMBL" id="BAAAVT010000014">
    <property type="protein sequence ID" value="GAA3069605.1"/>
    <property type="molecule type" value="Genomic_DNA"/>
</dbReference>
<sequence length="413" mass="42983">MESTPTTSARPDAVAGIPMPALRNHAATHQEHLLEDLRRIVHAETPSHDKALLDAGLEVIRTLAVERLGEPQAEARTDGGVHGDVLDLRWPGRDVDGGEITELESSVLSVCHYDTVWPAGTITGWPLTAEGDRLTGPGVLDMKFGIVQTLWAVRALRELGVPHAPLRLLLTGDEEIGSTAGRPAIEAAAAQSALTLVPEPSAAGQPKDRRKGMVFADLTVHGVQAHAGLEPEKGASAVHALAAVVPDIVALASPDDGTTVTVGTFHGGTSRNVVAGQATCQVDVRVTEAAEQDRVAEGLRALRLPQPHAADPRLRLEIAVDANRPPMNPTPASRAAMDRVERLAAGLGRRITPAAVGGASDANFVSALGLPVLDGLGAVGEGPHAVHEHILVSEIAPQTALLAGLLADVAARP</sequence>